<evidence type="ECO:0000256" key="1">
    <source>
        <dbReference type="SAM" id="Phobius"/>
    </source>
</evidence>
<dbReference type="RefSeq" id="WP_055342301.1">
    <property type="nucleotide sequence ID" value="NZ_CDNI01000003.1"/>
</dbReference>
<reference evidence="2 3" key="1">
    <citation type="submission" date="2015-01" db="EMBL/GenBank/DDBJ databases">
        <authorList>
            <person name="Aslett A.Martin."/>
            <person name="De Silva Nishadi"/>
        </authorList>
    </citation>
    <scope>NUCLEOTIDE SEQUENCE [LARGE SCALE GENOMIC DNA]</scope>
    <source>
        <strain evidence="2 3">R28058</strain>
    </source>
</reference>
<name>A0A0C7GB79_PARSO</name>
<feature type="transmembrane region" description="Helical" evidence="1">
    <location>
        <begin position="6"/>
        <end position="24"/>
    </location>
</feature>
<accession>A0A0C7GB79</accession>
<dbReference type="EMBL" id="CEKZ01000003">
    <property type="protein sequence ID" value="CEQ04294.1"/>
    <property type="molecule type" value="Genomic_DNA"/>
</dbReference>
<keyword evidence="1" id="KW-0812">Transmembrane</keyword>
<gene>
    <name evidence="2" type="ORF">R28058_20271</name>
</gene>
<organism evidence="2 3">
    <name type="scientific">Paraclostridium sordellii</name>
    <name type="common">Clostridium sordellii</name>
    <dbReference type="NCBI Taxonomy" id="1505"/>
    <lineage>
        <taxon>Bacteria</taxon>
        <taxon>Bacillati</taxon>
        <taxon>Bacillota</taxon>
        <taxon>Clostridia</taxon>
        <taxon>Peptostreptococcales</taxon>
        <taxon>Peptostreptococcaceae</taxon>
        <taxon>Paraclostridium</taxon>
    </lineage>
</organism>
<evidence type="ECO:0000313" key="2">
    <source>
        <dbReference type="EMBL" id="CEQ04294.1"/>
    </source>
</evidence>
<sequence>MKNVLRIGFIIILILIFTTPNNIFKSKIYSNKIDSNDQVYKLLLSENKNFEGIRIINNNNDKNKLMKNEEAYILFKNKIGKYYNNVTIKEKNDDIIITYEEPDICSSYENNIYNNKTNDMMLIRIKANDNMRSFELLNH</sequence>
<evidence type="ECO:0000313" key="3">
    <source>
        <dbReference type="Proteomes" id="UP000049127"/>
    </source>
</evidence>
<protein>
    <submittedName>
        <fullName evidence="2">Uncharacterized protein</fullName>
    </submittedName>
</protein>
<dbReference type="Proteomes" id="UP000049127">
    <property type="component" value="Unassembled WGS sequence"/>
</dbReference>
<dbReference type="AlphaFoldDB" id="A0A0C7GB79"/>
<keyword evidence="1" id="KW-1133">Transmembrane helix</keyword>
<keyword evidence="1" id="KW-0472">Membrane</keyword>
<dbReference type="OrthoDB" id="9969925at2"/>
<proteinExistence type="predicted"/>